<evidence type="ECO:0000313" key="2">
    <source>
        <dbReference type="EMBL" id="PIR41168.1"/>
    </source>
</evidence>
<evidence type="ECO:0000313" key="3">
    <source>
        <dbReference type="Proteomes" id="UP000230232"/>
    </source>
</evidence>
<proteinExistence type="predicted"/>
<accession>A0A2H0R3R1</accession>
<dbReference type="Pfam" id="PF01541">
    <property type="entry name" value="GIY-YIG"/>
    <property type="match status" value="1"/>
</dbReference>
<reference evidence="2 3" key="1">
    <citation type="submission" date="2017-09" db="EMBL/GenBank/DDBJ databases">
        <title>Depth-based differentiation of microbial function through sediment-hosted aquifers and enrichment of novel symbionts in the deep terrestrial subsurface.</title>
        <authorList>
            <person name="Probst A.J."/>
            <person name="Ladd B."/>
            <person name="Jarett J.K."/>
            <person name="Geller-Mcgrath D.E."/>
            <person name="Sieber C.M."/>
            <person name="Emerson J.B."/>
            <person name="Anantharaman K."/>
            <person name="Thomas B.C."/>
            <person name="Malmstrom R."/>
            <person name="Stieglmeier M."/>
            <person name="Klingl A."/>
            <person name="Woyke T."/>
            <person name="Ryan C.M."/>
            <person name="Banfield J.F."/>
        </authorList>
    </citation>
    <scope>NUCLEOTIDE SEQUENCE [LARGE SCALE GENOMIC DNA]</scope>
    <source>
        <strain evidence="2">CG10_big_fil_rev_8_21_14_0_10_46_23</strain>
    </source>
</reference>
<comment type="caution">
    <text evidence="2">The sequence shown here is derived from an EMBL/GenBank/DDBJ whole genome shotgun (WGS) entry which is preliminary data.</text>
</comment>
<sequence length="41" mass="5023">MFYIYILKDSKDRLYIGQTNDLLKRAMQHIAHSSKFEIFWT</sequence>
<dbReference type="InterPro" id="IPR035901">
    <property type="entry name" value="GIY-YIG_endonuc_sf"/>
</dbReference>
<protein>
    <recommendedName>
        <fullName evidence="1">GIY-YIG domain-containing protein</fullName>
    </recommendedName>
</protein>
<dbReference type="InterPro" id="IPR000305">
    <property type="entry name" value="GIY-YIG_endonuc"/>
</dbReference>
<dbReference type="PROSITE" id="PS50164">
    <property type="entry name" value="GIY_YIG"/>
    <property type="match status" value="1"/>
</dbReference>
<gene>
    <name evidence="2" type="ORF">COV31_02030</name>
</gene>
<feature type="domain" description="GIY-YIG" evidence="1">
    <location>
        <begin position="1"/>
        <end position="41"/>
    </location>
</feature>
<dbReference type="EMBL" id="PCXO01000010">
    <property type="protein sequence ID" value="PIR41168.1"/>
    <property type="molecule type" value="Genomic_DNA"/>
</dbReference>
<organism evidence="2 3">
    <name type="scientific">Candidatus Yanofskybacteria bacterium CG10_big_fil_rev_8_21_14_0_10_46_23</name>
    <dbReference type="NCBI Taxonomy" id="1975098"/>
    <lineage>
        <taxon>Bacteria</taxon>
        <taxon>Candidatus Yanofskyibacteriota</taxon>
    </lineage>
</organism>
<name>A0A2H0R3R1_9BACT</name>
<dbReference type="Gene3D" id="3.40.1440.10">
    <property type="entry name" value="GIY-YIG endonuclease"/>
    <property type="match status" value="1"/>
</dbReference>
<dbReference type="SUPFAM" id="SSF82771">
    <property type="entry name" value="GIY-YIG endonuclease"/>
    <property type="match status" value="1"/>
</dbReference>
<dbReference type="AlphaFoldDB" id="A0A2H0R3R1"/>
<dbReference type="Proteomes" id="UP000230232">
    <property type="component" value="Unassembled WGS sequence"/>
</dbReference>
<evidence type="ECO:0000259" key="1">
    <source>
        <dbReference type="PROSITE" id="PS50164"/>
    </source>
</evidence>